<reference evidence="1" key="1">
    <citation type="submission" date="2020-08" db="EMBL/GenBank/DDBJ databases">
        <title>Plant Genome Project.</title>
        <authorList>
            <person name="Zhang R.-G."/>
        </authorList>
    </citation>
    <scope>NUCLEOTIDE SEQUENCE</scope>
    <source>
        <strain evidence="1">WSP0</strain>
        <tissue evidence="1">Leaf</tissue>
    </source>
</reference>
<comment type="caution">
    <text evidence="1">The sequence shown here is derived from an EMBL/GenBank/DDBJ whole genome shotgun (WGS) entry which is preliminary data.</text>
</comment>
<evidence type="ECO:0000313" key="1">
    <source>
        <dbReference type="EMBL" id="KAG5532348.1"/>
    </source>
</evidence>
<sequence length="83" mass="9422">MCLWKRTEFAQYPSTTIFWCFVRMNQFMVESPLQVLLNGAGLASKGISFESHHASYYSGQILSEDRIVFVVFGPDPNKSIKLG</sequence>
<dbReference type="EMBL" id="JACTNZ010000009">
    <property type="protein sequence ID" value="KAG5532348.1"/>
    <property type="molecule type" value="Genomic_DNA"/>
</dbReference>
<evidence type="ECO:0000313" key="2">
    <source>
        <dbReference type="Proteomes" id="UP000823749"/>
    </source>
</evidence>
<gene>
    <name evidence="1" type="ORF">RHGRI_026844</name>
</gene>
<name>A0AAV6IXS8_9ERIC</name>
<accession>A0AAV6IXS8</accession>
<keyword evidence="2" id="KW-1185">Reference proteome</keyword>
<organism evidence="1 2">
    <name type="scientific">Rhododendron griersonianum</name>
    <dbReference type="NCBI Taxonomy" id="479676"/>
    <lineage>
        <taxon>Eukaryota</taxon>
        <taxon>Viridiplantae</taxon>
        <taxon>Streptophyta</taxon>
        <taxon>Embryophyta</taxon>
        <taxon>Tracheophyta</taxon>
        <taxon>Spermatophyta</taxon>
        <taxon>Magnoliopsida</taxon>
        <taxon>eudicotyledons</taxon>
        <taxon>Gunneridae</taxon>
        <taxon>Pentapetalae</taxon>
        <taxon>asterids</taxon>
        <taxon>Ericales</taxon>
        <taxon>Ericaceae</taxon>
        <taxon>Ericoideae</taxon>
        <taxon>Rhodoreae</taxon>
        <taxon>Rhododendron</taxon>
    </lineage>
</organism>
<proteinExistence type="predicted"/>
<dbReference type="AlphaFoldDB" id="A0AAV6IXS8"/>
<dbReference type="Proteomes" id="UP000823749">
    <property type="component" value="Chromosome 9"/>
</dbReference>
<protein>
    <submittedName>
        <fullName evidence="1">Uncharacterized protein</fullName>
    </submittedName>
</protein>